<proteinExistence type="predicted"/>
<gene>
    <name evidence="1" type="ORF">NDU88_001664</name>
</gene>
<keyword evidence="2" id="KW-1185">Reference proteome</keyword>
<evidence type="ECO:0000313" key="1">
    <source>
        <dbReference type="EMBL" id="KAJ1113418.1"/>
    </source>
</evidence>
<protein>
    <submittedName>
        <fullName evidence="1">Uncharacterized protein</fullName>
    </submittedName>
</protein>
<dbReference type="EMBL" id="JANPWB010000012">
    <property type="protein sequence ID" value="KAJ1113418.1"/>
    <property type="molecule type" value="Genomic_DNA"/>
</dbReference>
<dbReference type="AlphaFoldDB" id="A0AAV7NGD9"/>
<comment type="caution">
    <text evidence="1">The sequence shown here is derived from an EMBL/GenBank/DDBJ whole genome shotgun (WGS) entry which is preliminary data.</text>
</comment>
<organism evidence="1 2">
    <name type="scientific">Pleurodeles waltl</name>
    <name type="common">Iberian ribbed newt</name>
    <dbReference type="NCBI Taxonomy" id="8319"/>
    <lineage>
        <taxon>Eukaryota</taxon>
        <taxon>Metazoa</taxon>
        <taxon>Chordata</taxon>
        <taxon>Craniata</taxon>
        <taxon>Vertebrata</taxon>
        <taxon>Euteleostomi</taxon>
        <taxon>Amphibia</taxon>
        <taxon>Batrachia</taxon>
        <taxon>Caudata</taxon>
        <taxon>Salamandroidea</taxon>
        <taxon>Salamandridae</taxon>
        <taxon>Pleurodelinae</taxon>
        <taxon>Pleurodeles</taxon>
    </lineage>
</organism>
<sequence>MTPARPLPLTFKPLQAAGPQSLLLRIPHEFNEGFGYAPPFTVVSPHRSEPRPSTYWGCSSCRAGTRPHSVYLLQHDPVCTVLATPPPGQRNIFGAGGMYNGKD</sequence>
<accession>A0AAV7NGD9</accession>
<reference evidence="1" key="1">
    <citation type="journal article" date="2022" name="bioRxiv">
        <title>Sequencing and chromosome-scale assembly of the giantPleurodeles waltlgenome.</title>
        <authorList>
            <person name="Brown T."/>
            <person name="Elewa A."/>
            <person name="Iarovenko S."/>
            <person name="Subramanian E."/>
            <person name="Araus A.J."/>
            <person name="Petzold A."/>
            <person name="Susuki M."/>
            <person name="Suzuki K.-i.T."/>
            <person name="Hayashi T."/>
            <person name="Toyoda A."/>
            <person name="Oliveira C."/>
            <person name="Osipova E."/>
            <person name="Leigh N.D."/>
            <person name="Simon A."/>
            <person name="Yun M.H."/>
        </authorList>
    </citation>
    <scope>NUCLEOTIDE SEQUENCE</scope>
    <source>
        <strain evidence="1">20211129_DDA</strain>
        <tissue evidence="1">Liver</tissue>
    </source>
</reference>
<evidence type="ECO:0000313" key="2">
    <source>
        <dbReference type="Proteomes" id="UP001066276"/>
    </source>
</evidence>
<name>A0AAV7NGD9_PLEWA</name>
<dbReference type="Proteomes" id="UP001066276">
    <property type="component" value="Chromosome 8"/>
</dbReference>